<dbReference type="AlphaFoldDB" id="A0A158RCZ3"/>
<dbReference type="OrthoDB" id="5985669at2759"/>
<feature type="compositionally biased region" description="Acidic residues" evidence="5">
    <location>
        <begin position="742"/>
        <end position="753"/>
    </location>
</feature>
<feature type="transmembrane region" description="Helical" evidence="6">
    <location>
        <begin position="485"/>
        <end position="509"/>
    </location>
</feature>
<gene>
    <name evidence="8" type="ORF">TCLT_LOCUS9463</name>
</gene>
<evidence type="ECO:0000256" key="6">
    <source>
        <dbReference type="SAM" id="Phobius"/>
    </source>
</evidence>
<sequence length="770" mass="89452">MLINVLRKPKLRALKKLREFQFIAENCRRSYNGERLLVDTRKKFWTKCGRFFPLLYPDPKPTPRNAYERVFTYGTRENDVSRIVLSFLTCEFVGLLFFISIALKYSAFPSRLGVYVGIAVQCVLGLMIPFPSLRATILIASTKLSTNRLRSIIIMFIISWSFQVSAMNTTKNLELLAESVACVRDSAIRVGNELVAESNMQNNKFSMPKLKEFGHFFIQNVRKFRNTVRKLQDVVTKFGKQTKDFMVQLLSVKDFCHRFFIGPYYYCLRVFDDAAQFCDRLTIYRGFSGCKFIKDMKSICEVARFNEMVCMMPGKMKEGLSSGVLTLAKDKMKNTLNNVLDGYNMSFFIKEAKAAKKTWEEIGISINHTLEQNQTQSVQLQKMREELQLVLNKFEIFVDILSQIIKLIISNLIVLTLLTSLLYTIKYKRHEEADNVYITEEFRNIDMMREAQGQPSLLPLLPSERHEYIEGFTLHMTTKEKVKMLFAFAITLIGGFLPVFLVLLDIFTYKMLYFTYSFLQSNTTRTERLNHYILKVSGEGFVAKLLQRILELFNPITKKEYSDDSWRQCFMEPNPPDLQLIRLMLFLYFIAIVLCIVQIYIARFRRLIAQHYWPERTMPRALWLYNKILEGRKNILSQMLRAAKEKQLREELAEDELNGRGQLVTRGLSILGAEQYKCTRCFKPDLRVTDASNARVCPNCNSLYCTDCYAVRQRCLNCGASLQAVLKEVDFYVDSSCEEEEVSEETGEADSSDYESLSKTGSVQVMYKRY</sequence>
<dbReference type="EMBL" id="UYYF01004803">
    <property type="protein sequence ID" value="VDN07095.1"/>
    <property type="molecule type" value="Genomic_DNA"/>
</dbReference>
<dbReference type="PANTHER" id="PTHR21041:SF9">
    <property type="entry name" value="DENDRITIC CELL-SPECIFIC TRANSMEMBRANE PROTEIN-LIKE DOMAIN-CONTAINING PROTEIN"/>
    <property type="match status" value="1"/>
</dbReference>
<protein>
    <submittedName>
        <fullName evidence="10">DC_STAMP domain-containing protein</fullName>
    </submittedName>
</protein>
<evidence type="ECO:0000256" key="3">
    <source>
        <dbReference type="ARBA" id="ARBA00022989"/>
    </source>
</evidence>
<comment type="subcellular location">
    <subcellularLocation>
        <location evidence="1">Membrane</location>
        <topology evidence="1">Multi-pass membrane protein</topology>
    </subcellularLocation>
</comment>
<name>A0A158RCZ3_THECL</name>
<feature type="region of interest" description="Disordered" evidence="5">
    <location>
        <begin position="742"/>
        <end position="761"/>
    </location>
</feature>
<dbReference type="OMA" id="DAKDNCM"/>
<reference evidence="8 9" key="2">
    <citation type="submission" date="2018-11" db="EMBL/GenBank/DDBJ databases">
        <authorList>
            <consortium name="Pathogen Informatics"/>
        </authorList>
    </citation>
    <scope>NUCLEOTIDE SEQUENCE [LARGE SCALE GENOMIC DNA]</scope>
</reference>
<evidence type="ECO:0000256" key="5">
    <source>
        <dbReference type="SAM" id="MobiDB-lite"/>
    </source>
</evidence>
<feature type="transmembrane region" description="Helical" evidence="6">
    <location>
        <begin position="404"/>
        <end position="425"/>
    </location>
</feature>
<dbReference type="WBParaSite" id="TCLT_0000947401-mRNA-1">
    <property type="protein sequence ID" value="TCLT_0000947401-mRNA-1"/>
    <property type="gene ID" value="TCLT_0000947401"/>
</dbReference>
<feature type="transmembrane region" description="Helical" evidence="6">
    <location>
        <begin position="580"/>
        <end position="601"/>
    </location>
</feature>
<accession>A0A158RCZ3</accession>
<reference evidence="10" key="1">
    <citation type="submission" date="2016-04" db="UniProtKB">
        <authorList>
            <consortium name="WormBaseParasite"/>
        </authorList>
    </citation>
    <scope>IDENTIFICATION</scope>
</reference>
<evidence type="ECO:0000313" key="10">
    <source>
        <dbReference type="WBParaSite" id="TCLT_0000947401-mRNA-1"/>
    </source>
</evidence>
<evidence type="ECO:0000256" key="2">
    <source>
        <dbReference type="ARBA" id="ARBA00022692"/>
    </source>
</evidence>
<keyword evidence="4 6" id="KW-0472">Membrane</keyword>
<dbReference type="Pfam" id="PF26039">
    <property type="entry name" value="Dcst2"/>
    <property type="match status" value="1"/>
</dbReference>
<feature type="transmembrane region" description="Helical" evidence="6">
    <location>
        <begin position="83"/>
        <end position="103"/>
    </location>
</feature>
<dbReference type="GO" id="GO:0016020">
    <property type="term" value="C:membrane"/>
    <property type="evidence" value="ECO:0007669"/>
    <property type="project" value="UniProtKB-SubCell"/>
</dbReference>
<evidence type="ECO:0000259" key="7">
    <source>
        <dbReference type="Pfam" id="PF07782"/>
    </source>
</evidence>
<evidence type="ECO:0000313" key="8">
    <source>
        <dbReference type="EMBL" id="VDN07095.1"/>
    </source>
</evidence>
<dbReference type="InterPro" id="IPR012858">
    <property type="entry name" value="DC_STAMP-like"/>
</dbReference>
<dbReference type="Proteomes" id="UP000276776">
    <property type="component" value="Unassembled WGS sequence"/>
</dbReference>
<feature type="transmembrane region" description="Helical" evidence="6">
    <location>
        <begin position="115"/>
        <end position="137"/>
    </location>
</feature>
<keyword evidence="9" id="KW-1185">Reference proteome</keyword>
<proteinExistence type="predicted"/>
<dbReference type="InterPro" id="IPR051856">
    <property type="entry name" value="CSR-E3_Ligase_Protein"/>
</dbReference>
<dbReference type="PANTHER" id="PTHR21041">
    <property type="entry name" value="DENDRITIC CELL-SPECIFIC TRANSMEMBRANE PROTEIN"/>
    <property type="match status" value="1"/>
</dbReference>
<keyword evidence="2 6" id="KW-0812">Transmembrane</keyword>
<dbReference type="STRING" id="103827.A0A158RCZ3"/>
<organism evidence="10">
    <name type="scientific">Thelazia callipaeda</name>
    <name type="common">Oriental eyeworm</name>
    <name type="synonym">Parasitic nematode</name>
    <dbReference type="NCBI Taxonomy" id="103827"/>
    <lineage>
        <taxon>Eukaryota</taxon>
        <taxon>Metazoa</taxon>
        <taxon>Ecdysozoa</taxon>
        <taxon>Nematoda</taxon>
        <taxon>Chromadorea</taxon>
        <taxon>Rhabditida</taxon>
        <taxon>Spirurina</taxon>
        <taxon>Spiruromorpha</taxon>
        <taxon>Thelazioidea</taxon>
        <taxon>Thelaziidae</taxon>
        <taxon>Thelazia</taxon>
    </lineage>
</organism>
<dbReference type="Pfam" id="PF07782">
    <property type="entry name" value="DC_STAMP"/>
    <property type="match status" value="1"/>
</dbReference>
<feature type="transmembrane region" description="Helical" evidence="6">
    <location>
        <begin position="149"/>
        <end position="167"/>
    </location>
</feature>
<keyword evidence="3 6" id="KW-1133">Transmembrane helix</keyword>
<feature type="domain" description="Dendritic cell-specific transmembrane protein-like" evidence="7">
    <location>
        <begin position="434"/>
        <end position="625"/>
    </location>
</feature>
<evidence type="ECO:0000313" key="9">
    <source>
        <dbReference type="Proteomes" id="UP000276776"/>
    </source>
</evidence>
<evidence type="ECO:0000256" key="4">
    <source>
        <dbReference type="ARBA" id="ARBA00023136"/>
    </source>
</evidence>
<evidence type="ECO:0000256" key="1">
    <source>
        <dbReference type="ARBA" id="ARBA00004141"/>
    </source>
</evidence>